<evidence type="ECO:0000256" key="5">
    <source>
        <dbReference type="ARBA" id="ARBA00022980"/>
    </source>
</evidence>
<dbReference type="RefSeq" id="WP_038084404.1">
    <property type="nucleotide sequence ID" value="NZ_JMIR01000003.1"/>
</dbReference>
<dbReference type="GO" id="GO:0006412">
    <property type="term" value="P:translation"/>
    <property type="evidence" value="ECO:0007669"/>
    <property type="project" value="UniProtKB-UniRule"/>
</dbReference>
<dbReference type="PANTHER" id="PTHR11831:SF4">
    <property type="entry name" value="SMALL RIBOSOMAL SUBUNIT PROTEIN US4M"/>
    <property type="match status" value="1"/>
</dbReference>
<feature type="domain" description="Small ribosomal subunit protein uS4 N-terminal" evidence="11">
    <location>
        <begin position="3"/>
        <end position="92"/>
    </location>
</feature>
<organism evidence="12 13">
    <name type="scientific">Tumebacillus flagellatus</name>
    <dbReference type="NCBI Taxonomy" id="1157490"/>
    <lineage>
        <taxon>Bacteria</taxon>
        <taxon>Bacillati</taxon>
        <taxon>Bacillota</taxon>
        <taxon>Bacilli</taxon>
        <taxon>Bacillales</taxon>
        <taxon>Alicyclobacillaceae</taxon>
        <taxon>Tumebacillus</taxon>
    </lineage>
</organism>
<dbReference type="PANTHER" id="PTHR11831">
    <property type="entry name" value="30S 40S RIBOSOMAL PROTEIN"/>
    <property type="match status" value="1"/>
</dbReference>
<dbReference type="Pfam" id="PF00163">
    <property type="entry name" value="Ribosomal_S4"/>
    <property type="match status" value="1"/>
</dbReference>
<dbReference type="eggNOG" id="COG0522">
    <property type="taxonomic scope" value="Bacteria"/>
</dbReference>
<dbReference type="Proteomes" id="UP000027931">
    <property type="component" value="Unassembled WGS sequence"/>
</dbReference>
<dbReference type="GO" id="GO:0003735">
    <property type="term" value="F:structural constituent of ribosome"/>
    <property type="evidence" value="ECO:0007669"/>
    <property type="project" value="InterPro"/>
</dbReference>
<evidence type="ECO:0000256" key="4">
    <source>
        <dbReference type="ARBA" id="ARBA00022884"/>
    </source>
</evidence>
<dbReference type="FunFam" id="1.10.1050.10:FF:000001">
    <property type="entry name" value="30S ribosomal protein S4"/>
    <property type="match status" value="1"/>
</dbReference>
<evidence type="ECO:0000256" key="9">
    <source>
        <dbReference type="HAMAP-Rule" id="MF_01306"/>
    </source>
</evidence>
<evidence type="ECO:0000256" key="7">
    <source>
        <dbReference type="ARBA" id="ARBA00025813"/>
    </source>
</evidence>
<evidence type="ECO:0000313" key="12">
    <source>
        <dbReference type="EMBL" id="KEO84545.1"/>
    </source>
</evidence>
<comment type="subunit">
    <text evidence="7 9">Part of the 30S ribosomal subunit. Contacts protein S5. The interaction surface between S4 and S5 is involved in control of translational fidelity.</text>
</comment>
<dbReference type="Gene3D" id="1.10.1050.10">
    <property type="entry name" value="Ribosomal Protein S4 Delta 41, Chain A, domain 1"/>
    <property type="match status" value="1"/>
</dbReference>
<evidence type="ECO:0000256" key="1">
    <source>
        <dbReference type="ARBA" id="ARBA00003866"/>
    </source>
</evidence>
<dbReference type="NCBIfam" id="NF003717">
    <property type="entry name" value="PRK05327.1"/>
    <property type="match status" value="1"/>
</dbReference>
<dbReference type="HAMAP" id="MF_01306_B">
    <property type="entry name" value="Ribosomal_uS4_B"/>
    <property type="match status" value="1"/>
</dbReference>
<keyword evidence="3 9" id="KW-0699">rRNA-binding</keyword>
<proteinExistence type="inferred from homology"/>
<dbReference type="OrthoDB" id="9803672at2"/>
<dbReference type="SMART" id="SM01390">
    <property type="entry name" value="Ribosomal_S4"/>
    <property type="match status" value="1"/>
</dbReference>
<dbReference type="FunFam" id="3.10.290.10:FF:000001">
    <property type="entry name" value="30S ribosomal protein S4"/>
    <property type="match status" value="1"/>
</dbReference>
<dbReference type="GO" id="GO:0015935">
    <property type="term" value="C:small ribosomal subunit"/>
    <property type="evidence" value="ECO:0007669"/>
    <property type="project" value="InterPro"/>
</dbReference>
<protein>
    <recommendedName>
        <fullName evidence="8 9">Small ribosomal subunit protein uS4</fullName>
    </recommendedName>
</protein>
<keyword evidence="13" id="KW-1185">Reference proteome</keyword>
<dbReference type="GO" id="GO:0019843">
    <property type="term" value="F:rRNA binding"/>
    <property type="evidence" value="ECO:0007669"/>
    <property type="project" value="UniProtKB-UniRule"/>
</dbReference>
<comment type="caution">
    <text evidence="12">The sequence shown here is derived from an EMBL/GenBank/DDBJ whole genome shotgun (WGS) entry which is preliminary data.</text>
</comment>
<dbReference type="InterPro" id="IPR001912">
    <property type="entry name" value="Ribosomal_uS4_N"/>
</dbReference>
<dbReference type="InterPro" id="IPR022801">
    <property type="entry name" value="Ribosomal_uS4"/>
</dbReference>
<comment type="similarity">
    <text evidence="2 9">Belongs to the universal ribosomal protein uS4 family.</text>
</comment>
<evidence type="ECO:0000256" key="2">
    <source>
        <dbReference type="ARBA" id="ARBA00007465"/>
    </source>
</evidence>
<evidence type="ECO:0000259" key="10">
    <source>
        <dbReference type="SMART" id="SM00363"/>
    </source>
</evidence>
<gene>
    <name evidence="9" type="primary">rpsD</name>
    <name evidence="12" type="ORF">EL26_03230</name>
</gene>
<evidence type="ECO:0000259" key="11">
    <source>
        <dbReference type="SMART" id="SM01390"/>
    </source>
</evidence>
<dbReference type="STRING" id="1157490.EL26_03230"/>
<dbReference type="AlphaFoldDB" id="A0A074LV70"/>
<accession>A0A074LV70</accession>
<dbReference type="Pfam" id="PF01479">
    <property type="entry name" value="S4"/>
    <property type="match status" value="1"/>
</dbReference>
<dbReference type="CDD" id="cd00165">
    <property type="entry name" value="S4"/>
    <property type="match status" value="1"/>
</dbReference>
<dbReference type="GO" id="GO:0042274">
    <property type="term" value="P:ribosomal small subunit biogenesis"/>
    <property type="evidence" value="ECO:0007669"/>
    <property type="project" value="TreeGrafter"/>
</dbReference>
<keyword evidence="5 9" id="KW-0689">Ribosomal protein</keyword>
<dbReference type="EMBL" id="JMIR01000003">
    <property type="protein sequence ID" value="KEO84545.1"/>
    <property type="molecule type" value="Genomic_DNA"/>
</dbReference>
<dbReference type="SUPFAM" id="SSF55174">
    <property type="entry name" value="Alpha-L RNA-binding motif"/>
    <property type="match status" value="1"/>
</dbReference>
<evidence type="ECO:0000256" key="8">
    <source>
        <dbReference type="ARBA" id="ARBA00035254"/>
    </source>
</evidence>
<keyword evidence="6 9" id="KW-0687">Ribonucleoprotein</keyword>
<feature type="domain" description="RNA-binding S4" evidence="10">
    <location>
        <begin position="93"/>
        <end position="157"/>
    </location>
</feature>
<dbReference type="InterPro" id="IPR036986">
    <property type="entry name" value="S4_RNA-bd_sf"/>
</dbReference>
<evidence type="ECO:0000256" key="3">
    <source>
        <dbReference type="ARBA" id="ARBA00022730"/>
    </source>
</evidence>
<dbReference type="NCBIfam" id="TIGR01017">
    <property type="entry name" value="rpsD_bact"/>
    <property type="match status" value="1"/>
</dbReference>
<dbReference type="InterPro" id="IPR002942">
    <property type="entry name" value="S4_RNA-bd"/>
</dbReference>
<dbReference type="SMART" id="SM00363">
    <property type="entry name" value="S4"/>
    <property type="match status" value="1"/>
</dbReference>
<evidence type="ECO:0000256" key="6">
    <source>
        <dbReference type="ARBA" id="ARBA00023274"/>
    </source>
</evidence>
<sequence length="201" mass="22889">MARVTGPKHKLCRQVGQALCGSPKCPVHKRPYPPGQHGPTKRKKVSEYGVQLQEKQKLKFIYGVLEKQFRSYYEEAARQKGITGENLLRILNSRLDYLVYQAGFARTLAGARQLVNHGHVLVNGSKVDIPSFQVRPGNVISLREKSRDVSVVKEALENAPARPAYLDWNENELAATYARLPHREEMPQTVQEHLIIEFYSR</sequence>
<dbReference type="InterPro" id="IPR005709">
    <property type="entry name" value="Ribosomal_uS4_bac-type"/>
</dbReference>
<comment type="function">
    <text evidence="1 9">One of the primary rRNA binding proteins, it binds directly to 16S rRNA where it nucleates assembly of the body of the 30S subunit.</text>
</comment>
<keyword evidence="4 9" id="KW-0694">RNA-binding</keyword>
<comment type="function">
    <text evidence="9">With S5 and S12 plays an important role in translational accuracy.</text>
</comment>
<reference evidence="12 13" key="1">
    <citation type="journal article" date="2013" name="Int. J. Syst. Evol. Microbiol.">
        <title>Tumebacillus flagellatus sp. nov., an alpha-amylase/pullulanase-producing bacterium isolated from cassava wastewater.</title>
        <authorList>
            <person name="Wang Q."/>
            <person name="Xie N."/>
            <person name="Qin Y."/>
            <person name="Shen N."/>
            <person name="Zhu J."/>
            <person name="Mi H."/>
            <person name="Huang R."/>
        </authorList>
    </citation>
    <scope>NUCLEOTIDE SEQUENCE [LARGE SCALE GENOMIC DNA]</scope>
    <source>
        <strain evidence="12 13">GST4</strain>
    </source>
</reference>
<dbReference type="Gene3D" id="3.10.290.10">
    <property type="entry name" value="RNA-binding S4 domain"/>
    <property type="match status" value="1"/>
</dbReference>
<evidence type="ECO:0000313" key="13">
    <source>
        <dbReference type="Proteomes" id="UP000027931"/>
    </source>
</evidence>
<dbReference type="PROSITE" id="PS50889">
    <property type="entry name" value="S4"/>
    <property type="match status" value="1"/>
</dbReference>
<name>A0A074LV70_9BACL</name>